<name>A0ABU4AQ51_9HYPH</name>
<reference evidence="2 3" key="1">
    <citation type="submission" date="2023-10" db="EMBL/GenBank/DDBJ databases">
        <authorList>
            <person name="Venkata Ramana C."/>
            <person name="Sasikala C."/>
            <person name="Dhurka M."/>
        </authorList>
    </citation>
    <scope>NUCLEOTIDE SEQUENCE [LARGE SCALE GENOMIC DNA]</scope>
    <source>
        <strain evidence="2 3">KCTC 32151</strain>
    </source>
</reference>
<keyword evidence="3" id="KW-1185">Reference proteome</keyword>
<organism evidence="2 3">
    <name type="scientific">Nitratireductor aquimarinus</name>
    <dbReference type="NCBI Taxonomy" id="889300"/>
    <lineage>
        <taxon>Bacteria</taxon>
        <taxon>Pseudomonadati</taxon>
        <taxon>Pseudomonadota</taxon>
        <taxon>Alphaproteobacteria</taxon>
        <taxon>Hyphomicrobiales</taxon>
        <taxon>Phyllobacteriaceae</taxon>
        <taxon>Nitratireductor</taxon>
    </lineage>
</organism>
<evidence type="ECO:0000313" key="2">
    <source>
        <dbReference type="EMBL" id="MDV6228374.1"/>
    </source>
</evidence>
<keyword evidence="1" id="KW-0472">Membrane</keyword>
<dbReference type="RefSeq" id="WP_317562276.1">
    <property type="nucleotide sequence ID" value="NZ_JAWLIP010000010.1"/>
</dbReference>
<dbReference type="Proteomes" id="UP001185659">
    <property type="component" value="Unassembled WGS sequence"/>
</dbReference>
<dbReference type="EMBL" id="JAWLIP010000010">
    <property type="protein sequence ID" value="MDV6228374.1"/>
    <property type="molecule type" value="Genomic_DNA"/>
</dbReference>
<protein>
    <submittedName>
        <fullName evidence="2">Flp family type IVb pilin</fullName>
    </submittedName>
</protein>
<dbReference type="Pfam" id="PF04964">
    <property type="entry name" value="Flp_Fap"/>
    <property type="match status" value="1"/>
</dbReference>
<keyword evidence="1" id="KW-1133">Transmembrane helix</keyword>
<feature type="transmembrane region" description="Helical" evidence="1">
    <location>
        <begin position="12"/>
        <end position="33"/>
    </location>
</feature>
<proteinExistence type="predicted"/>
<sequence length="55" mass="5633">MGRHFLKDRCGATAIEYALIAGLIALAIVVGAAQTGQQLKASYGNVASKVTAANQ</sequence>
<dbReference type="InterPro" id="IPR007047">
    <property type="entry name" value="Flp_Fap"/>
</dbReference>
<keyword evidence="1" id="KW-0812">Transmembrane</keyword>
<accession>A0ABU4AQ51</accession>
<comment type="caution">
    <text evidence="2">The sequence shown here is derived from an EMBL/GenBank/DDBJ whole genome shotgun (WGS) entry which is preliminary data.</text>
</comment>
<evidence type="ECO:0000313" key="3">
    <source>
        <dbReference type="Proteomes" id="UP001185659"/>
    </source>
</evidence>
<evidence type="ECO:0000256" key="1">
    <source>
        <dbReference type="SAM" id="Phobius"/>
    </source>
</evidence>
<gene>
    <name evidence="2" type="ORF">R2G56_18955</name>
</gene>